<gene>
    <name evidence="2" type="ORF">Glove_198g121</name>
</gene>
<sequence>MFAFVVLFLALLASSNANFSMPLEKSRQPNQITKILLYFGQKLISEPLHKPSPEVSNHTKSNSDWNFPIIPTISKNNKPTFELPKGWVLKDNLRLDNEKVEKNDGHTKDMITELKKIAETEEI</sequence>
<keyword evidence="1" id="KW-0732">Signal</keyword>
<dbReference type="EMBL" id="PQFF01000186">
    <property type="protein sequence ID" value="RHZ76405.1"/>
    <property type="molecule type" value="Genomic_DNA"/>
</dbReference>
<organism evidence="2 3">
    <name type="scientific">Diversispora epigaea</name>
    <dbReference type="NCBI Taxonomy" id="1348612"/>
    <lineage>
        <taxon>Eukaryota</taxon>
        <taxon>Fungi</taxon>
        <taxon>Fungi incertae sedis</taxon>
        <taxon>Mucoromycota</taxon>
        <taxon>Glomeromycotina</taxon>
        <taxon>Glomeromycetes</taxon>
        <taxon>Diversisporales</taxon>
        <taxon>Diversisporaceae</taxon>
        <taxon>Diversispora</taxon>
    </lineage>
</organism>
<evidence type="ECO:0000313" key="3">
    <source>
        <dbReference type="Proteomes" id="UP000266861"/>
    </source>
</evidence>
<proteinExistence type="predicted"/>
<dbReference type="Proteomes" id="UP000266861">
    <property type="component" value="Unassembled WGS sequence"/>
</dbReference>
<protein>
    <submittedName>
        <fullName evidence="2">Uncharacterized protein</fullName>
    </submittedName>
</protein>
<accession>A0A397IKJ6</accession>
<feature type="signal peptide" evidence="1">
    <location>
        <begin position="1"/>
        <end position="17"/>
    </location>
</feature>
<name>A0A397IKJ6_9GLOM</name>
<feature type="chain" id="PRO_5017364521" evidence="1">
    <location>
        <begin position="18"/>
        <end position="123"/>
    </location>
</feature>
<keyword evidence="3" id="KW-1185">Reference proteome</keyword>
<dbReference type="AlphaFoldDB" id="A0A397IKJ6"/>
<evidence type="ECO:0000256" key="1">
    <source>
        <dbReference type="SAM" id="SignalP"/>
    </source>
</evidence>
<evidence type="ECO:0000313" key="2">
    <source>
        <dbReference type="EMBL" id="RHZ76405.1"/>
    </source>
</evidence>
<reference evidence="2 3" key="1">
    <citation type="submission" date="2018-08" db="EMBL/GenBank/DDBJ databases">
        <title>Genome and evolution of the arbuscular mycorrhizal fungus Diversispora epigaea (formerly Glomus versiforme) and its bacterial endosymbionts.</title>
        <authorList>
            <person name="Sun X."/>
            <person name="Fei Z."/>
            <person name="Harrison M."/>
        </authorList>
    </citation>
    <scope>NUCLEOTIDE SEQUENCE [LARGE SCALE GENOMIC DNA]</scope>
    <source>
        <strain evidence="2 3">IT104</strain>
    </source>
</reference>
<comment type="caution">
    <text evidence="2">The sequence shown here is derived from an EMBL/GenBank/DDBJ whole genome shotgun (WGS) entry which is preliminary data.</text>
</comment>